<dbReference type="EMBL" id="CAJOBJ010117137">
    <property type="protein sequence ID" value="CAF4658459.1"/>
    <property type="molecule type" value="Genomic_DNA"/>
</dbReference>
<dbReference type="Proteomes" id="UP000681967">
    <property type="component" value="Unassembled WGS sequence"/>
</dbReference>
<evidence type="ECO:0000256" key="1">
    <source>
        <dbReference type="SAM" id="MobiDB-lite"/>
    </source>
</evidence>
<dbReference type="AlphaFoldDB" id="A0A8S2Z122"/>
<dbReference type="Proteomes" id="UP000681720">
    <property type="component" value="Unassembled WGS sequence"/>
</dbReference>
<organism evidence="3 6">
    <name type="scientific">Rotaria magnacalcarata</name>
    <dbReference type="NCBI Taxonomy" id="392030"/>
    <lineage>
        <taxon>Eukaryota</taxon>
        <taxon>Metazoa</taxon>
        <taxon>Spiralia</taxon>
        <taxon>Gnathifera</taxon>
        <taxon>Rotifera</taxon>
        <taxon>Eurotatoria</taxon>
        <taxon>Bdelloidea</taxon>
        <taxon>Philodinida</taxon>
        <taxon>Philodinidae</taxon>
        <taxon>Rotaria</taxon>
    </lineage>
</organism>
<evidence type="ECO:0000313" key="4">
    <source>
        <dbReference type="EMBL" id="CAF4658459.1"/>
    </source>
</evidence>
<evidence type="ECO:0000313" key="3">
    <source>
        <dbReference type="EMBL" id="CAF4590746.1"/>
    </source>
</evidence>
<sequence length="80" mass="9167">QNIKIKPQRIRRRRQDWMGSQRNQTNTMMMMNRQGLQQLSGLGASGYYQSQQQTYGNYPAAPASSFGSNNNPMYNPGYAM</sequence>
<comment type="caution">
    <text evidence="3">The sequence shown here is derived from an EMBL/GenBank/DDBJ whole genome shotgun (WGS) entry which is preliminary data.</text>
</comment>
<accession>A0A8S2Z122</accession>
<dbReference type="EMBL" id="CAJOBH010096177">
    <property type="protein sequence ID" value="CAF4590746.1"/>
    <property type="molecule type" value="Genomic_DNA"/>
</dbReference>
<protein>
    <submittedName>
        <fullName evidence="3">Uncharacterized protein</fullName>
    </submittedName>
</protein>
<feature type="non-terminal residue" evidence="3">
    <location>
        <position position="80"/>
    </location>
</feature>
<feature type="non-terminal residue" evidence="3">
    <location>
        <position position="1"/>
    </location>
</feature>
<evidence type="ECO:0000313" key="5">
    <source>
        <dbReference type="EMBL" id="CAF4939838.1"/>
    </source>
</evidence>
<reference evidence="3" key="1">
    <citation type="submission" date="2021-02" db="EMBL/GenBank/DDBJ databases">
        <authorList>
            <person name="Nowell W R."/>
        </authorList>
    </citation>
    <scope>NUCLEOTIDE SEQUENCE</scope>
</reference>
<feature type="region of interest" description="Disordered" evidence="1">
    <location>
        <begin position="61"/>
        <end position="80"/>
    </location>
</feature>
<dbReference type="EMBL" id="CAJOBH010059993">
    <property type="protein sequence ID" value="CAF4420018.1"/>
    <property type="molecule type" value="Genomic_DNA"/>
</dbReference>
<proteinExistence type="predicted"/>
<name>A0A8S2Z122_9BILA</name>
<evidence type="ECO:0000313" key="2">
    <source>
        <dbReference type="EMBL" id="CAF4420018.1"/>
    </source>
</evidence>
<gene>
    <name evidence="2" type="ORF">BYL167_LOCUS32417</name>
    <name evidence="3" type="ORF">BYL167_LOCUS39701</name>
    <name evidence="4" type="ORF">GIL414_LOCUS41375</name>
    <name evidence="5" type="ORF">GIL414_LOCUS53756</name>
</gene>
<dbReference type="EMBL" id="CAJOBJ010187032">
    <property type="protein sequence ID" value="CAF4939838.1"/>
    <property type="molecule type" value="Genomic_DNA"/>
</dbReference>
<evidence type="ECO:0000313" key="6">
    <source>
        <dbReference type="Proteomes" id="UP000681967"/>
    </source>
</evidence>